<dbReference type="AlphaFoldDB" id="A0A699Y9S2"/>
<keyword evidence="3" id="KW-1185">Reference proteome</keyword>
<protein>
    <submittedName>
        <fullName evidence="2">Uncharacterized protein</fullName>
    </submittedName>
</protein>
<evidence type="ECO:0000313" key="2">
    <source>
        <dbReference type="EMBL" id="GFH06071.1"/>
    </source>
</evidence>
<accession>A0A699Y9S2</accession>
<gene>
    <name evidence="2" type="ORF">HaLaN_00639</name>
</gene>
<name>A0A699Y9S2_HAELA</name>
<feature type="region of interest" description="Disordered" evidence="1">
    <location>
        <begin position="1"/>
        <end position="43"/>
    </location>
</feature>
<evidence type="ECO:0000313" key="3">
    <source>
        <dbReference type="Proteomes" id="UP000485058"/>
    </source>
</evidence>
<reference evidence="2 3" key="1">
    <citation type="submission" date="2020-02" db="EMBL/GenBank/DDBJ databases">
        <title>Draft genome sequence of Haematococcus lacustris strain NIES-144.</title>
        <authorList>
            <person name="Morimoto D."/>
            <person name="Nakagawa S."/>
            <person name="Yoshida T."/>
            <person name="Sawayama S."/>
        </authorList>
    </citation>
    <scope>NUCLEOTIDE SEQUENCE [LARGE SCALE GENOMIC DNA]</scope>
    <source>
        <strain evidence="2 3">NIES-144</strain>
    </source>
</reference>
<organism evidence="2 3">
    <name type="scientific">Haematococcus lacustris</name>
    <name type="common">Green alga</name>
    <name type="synonym">Haematococcus pluvialis</name>
    <dbReference type="NCBI Taxonomy" id="44745"/>
    <lineage>
        <taxon>Eukaryota</taxon>
        <taxon>Viridiplantae</taxon>
        <taxon>Chlorophyta</taxon>
        <taxon>core chlorophytes</taxon>
        <taxon>Chlorophyceae</taxon>
        <taxon>CS clade</taxon>
        <taxon>Chlamydomonadales</taxon>
        <taxon>Haematococcaceae</taxon>
        <taxon>Haematococcus</taxon>
    </lineage>
</organism>
<dbReference type="EMBL" id="BLLF01000021">
    <property type="protein sequence ID" value="GFH06071.1"/>
    <property type="molecule type" value="Genomic_DNA"/>
</dbReference>
<proteinExistence type="predicted"/>
<sequence>MGCLQVKWIGDGSGLEEPGDQGQSSNSHTPTPWPLPPNPTVSHHQHLQVSYAPIFPLPLTFRVPSLPYPAARRKPPLVPLLPAKSP</sequence>
<evidence type="ECO:0000256" key="1">
    <source>
        <dbReference type="SAM" id="MobiDB-lite"/>
    </source>
</evidence>
<comment type="caution">
    <text evidence="2">The sequence shown here is derived from an EMBL/GenBank/DDBJ whole genome shotgun (WGS) entry which is preliminary data.</text>
</comment>
<dbReference type="Proteomes" id="UP000485058">
    <property type="component" value="Unassembled WGS sequence"/>
</dbReference>